<evidence type="ECO:0000313" key="3">
    <source>
        <dbReference type="Proteomes" id="UP000578531"/>
    </source>
</evidence>
<sequence>MRNDGLSNDSLSTLSNDRLDTPGPIVDPDDHVFIVTHSYDSEILVNEEVFTSVRDGLTRSAVIDNEHSCNASYAASLTSKFVLGVLTTRSETMPLSTSM</sequence>
<organism evidence="2 3">
    <name type="scientific">Letharia columbiana</name>
    <dbReference type="NCBI Taxonomy" id="112416"/>
    <lineage>
        <taxon>Eukaryota</taxon>
        <taxon>Fungi</taxon>
        <taxon>Dikarya</taxon>
        <taxon>Ascomycota</taxon>
        <taxon>Pezizomycotina</taxon>
        <taxon>Lecanoromycetes</taxon>
        <taxon>OSLEUM clade</taxon>
        <taxon>Lecanoromycetidae</taxon>
        <taxon>Lecanorales</taxon>
        <taxon>Lecanorineae</taxon>
        <taxon>Parmeliaceae</taxon>
        <taxon>Letharia</taxon>
    </lineage>
</organism>
<protein>
    <submittedName>
        <fullName evidence="2">Uncharacterized protein</fullName>
    </submittedName>
</protein>
<dbReference type="GeneID" id="59292893"/>
<feature type="compositionally biased region" description="Low complexity" evidence="1">
    <location>
        <begin position="1"/>
        <end position="16"/>
    </location>
</feature>
<evidence type="ECO:0000256" key="1">
    <source>
        <dbReference type="SAM" id="MobiDB-lite"/>
    </source>
</evidence>
<dbReference type="AlphaFoldDB" id="A0A8H6FJV0"/>
<name>A0A8H6FJV0_9LECA</name>
<evidence type="ECO:0000313" key="2">
    <source>
        <dbReference type="EMBL" id="KAF6229820.1"/>
    </source>
</evidence>
<reference evidence="2 3" key="1">
    <citation type="journal article" date="2020" name="Genomics">
        <title>Complete, high-quality genomes from long-read metagenomic sequencing of two wolf lichen thalli reveals enigmatic genome architecture.</title>
        <authorList>
            <person name="McKenzie S.K."/>
            <person name="Walston R.F."/>
            <person name="Allen J.L."/>
        </authorList>
    </citation>
    <scope>NUCLEOTIDE SEQUENCE [LARGE SCALE GENOMIC DNA]</scope>
    <source>
        <strain evidence="2">WasteWater2</strain>
    </source>
</reference>
<dbReference type="RefSeq" id="XP_037160012.1">
    <property type="nucleotide sequence ID" value="XM_037313131.1"/>
</dbReference>
<comment type="caution">
    <text evidence="2">The sequence shown here is derived from an EMBL/GenBank/DDBJ whole genome shotgun (WGS) entry which is preliminary data.</text>
</comment>
<dbReference type="EMBL" id="JACCJC010000068">
    <property type="protein sequence ID" value="KAF6229820.1"/>
    <property type="molecule type" value="Genomic_DNA"/>
</dbReference>
<proteinExistence type="predicted"/>
<dbReference type="Proteomes" id="UP000578531">
    <property type="component" value="Unassembled WGS sequence"/>
</dbReference>
<gene>
    <name evidence="2" type="ORF">HO173_011250</name>
</gene>
<keyword evidence="3" id="KW-1185">Reference proteome</keyword>
<feature type="region of interest" description="Disordered" evidence="1">
    <location>
        <begin position="1"/>
        <end position="23"/>
    </location>
</feature>
<accession>A0A8H6FJV0</accession>